<accession>A0A1B0GNQ1</accession>
<name>A0A1B0GNQ1_PHLPP</name>
<sequence>MTLRSMSSSEEDEEQGQAFYAGGSDRSGQQVLGPPKRNPIKDYVSEVFRSAQESGAEVVDPQTSQSSGPEIFSGTGYRLGMTNDDHMALPSGRPSRPQNIEPLVLKLWREGFSINDGNLRLYEDPANKEFMASMTRGEIPNELKKLGGTTVHVNLEDHRHEEFKKAKKRVSVFGGQGHTLGSPAPNLAETTALQMDSTSSTSAGPSTETSQEENERRATEELNVDASQPTTMIQVRLADGTRLATRFNHSNTVADIRRYIITARPQYAHQEFNLVTTFPSKELSDSSTTIEAAGLQGAAILQRLK</sequence>
<dbReference type="Gene3D" id="3.30.420.210">
    <property type="entry name" value="SEP domain"/>
    <property type="match status" value="1"/>
</dbReference>
<evidence type="ECO:0000313" key="2">
    <source>
        <dbReference type="EnsemblMetazoa" id="PPAI005032-PA"/>
    </source>
</evidence>
<dbReference type="EMBL" id="AJVK01029671">
    <property type="status" value="NOT_ANNOTATED_CDS"/>
    <property type="molecule type" value="Genomic_DNA"/>
</dbReference>
<dbReference type="GO" id="GO:0005634">
    <property type="term" value="C:nucleus"/>
    <property type="evidence" value="ECO:0007669"/>
    <property type="project" value="TreeGrafter"/>
</dbReference>
<dbReference type="VEuPathDB" id="VectorBase:PPAPM1_006368"/>
<dbReference type="GO" id="GO:0043161">
    <property type="term" value="P:proteasome-mediated ubiquitin-dependent protein catabolic process"/>
    <property type="evidence" value="ECO:0007669"/>
    <property type="project" value="TreeGrafter"/>
</dbReference>
<dbReference type="PANTHER" id="PTHR23333">
    <property type="entry name" value="UBX DOMAIN CONTAINING PROTEIN"/>
    <property type="match status" value="1"/>
</dbReference>
<dbReference type="Pfam" id="PF00789">
    <property type="entry name" value="UBX"/>
    <property type="match status" value="1"/>
</dbReference>
<dbReference type="SUPFAM" id="SSF102848">
    <property type="entry name" value="NSFL1 (p97 ATPase) cofactor p47, SEP domain"/>
    <property type="match status" value="1"/>
</dbReference>
<dbReference type="Gene3D" id="3.10.20.90">
    <property type="entry name" value="Phosphatidylinositol 3-kinase Catalytic Subunit, Chain A, domain 1"/>
    <property type="match status" value="1"/>
</dbReference>
<dbReference type="AlphaFoldDB" id="A0A1B0GNQ1"/>
<dbReference type="CDD" id="cd01770">
    <property type="entry name" value="UBX_UBXN2"/>
    <property type="match status" value="1"/>
</dbReference>
<dbReference type="GO" id="GO:0005829">
    <property type="term" value="C:cytosol"/>
    <property type="evidence" value="ECO:0007669"/>
    <property type="project" value="TreeGrafter"/>
</dbReference>
<evidence type="ECO:0000256" key="1">
    <source>
        <dbReference type="SAM" id="MobiDB-lite"/>
    </source>
</evidence>
<dbReference type="PROSITE" id="PS51399">
    <property type="entry name" value="SEP"/>
    <property type="match status" value="1"/>
</dbReference>
<dbReference type="Proteomes" id="UP000092462">
    <property type="component" value="Unassembled WGS sequence"/>
</dbReference>
<dbReference type="GO" id="GO:0000045">
    <property type="term" value="P:autophagosome assembly"/>
    <property type="evidence" value="ECO:0007669"/>
    <property type="project" value="TreeGrafter"/>
</dbReference>
<dbReference type="InterPro" id="IPR012989">
    <property type="entry name" value="SEP_domain"/>
</dbReference>
<dbReference type="SMART" id="SM00166">
    <property type="entry name" value="UBX"/>
    <property type="match status" value="1"/>
</dbReference>
<dbReference type="GO" id="GO:0007030">
    <property type="term" value="P:Golgi organization"/>
    <property type="evidence" value="ECO:0007669"/>
    <property type="project" value="TreeGrafter"/>
</dbReference>
<reference evidence="2" key="1">
    <citation type="submission" date="2022-08" db="UniProtKB">
        <authorList>
            <consortium name="EnsemblMetazoa"/>
        </authorList>
    </citation>
    <scope>IDENTIFICATION</scope>
    <source>
        <strain evidence="2">Israel</strain>
    </source>
</reference>
<feature type="compositionally biased region" description="Polar residues" evidence="1">
    <location>
        <begin position="193"/>
        <end position="209"/>
    </location>
</feature>
<dbReference type="InterPro" id="IPR001012">
    <property type="entry name" value="UBX_dom"/>
</dbReference>
<dbReference type="SUPFAM" id="SSF54236">
    <property type="entry name" value="Ubiquitin-like"/>
    <property type="match status" value="1"/>
</dbReference>
<evidence type="ECO:0000313" key="3">
    <source>
        <dbReference type="Proteomes" id="UP000092462"/>
    </source>
</evidence>
<dbReference type="GO" id="GO:0043130">
    <property type="term" value="F:ubiquitin binding"/>
    <property type="evidence" value="ECO:0007669"/>
    <property type="project" value="TreeGrafter"/>
</dbReference>
<dbReference type="InterPro" id="IPR036241">
    <property type="entry name" value="NSFL1C_SEP_dom_sf"/>
</dbReference>
<dbReference type="PROSITE" id="PS50033">
    <property type="entry name" value="UBX"/>
    <property type="match status" value="1"/>
</dbReference>
<dbReference type="Pfam" id="PF08059">
    <property type="entry name" value="SEP"/>
    <property type="match status" value="1"/>
</dbReference>
<proteinExistence type="predicted"/>
<dbReference type="SMART" id="SM00553">
    <property type="entry name" value="SEP"/>
    <property type="match status" value="1"/>
</dbReference>
<dbReference type="GO" id="GO:0061025">
    <property type="term" value="P:membrane fusion"/>
    <property type="evidence" value="ECO:0007669"/>
    <property type="project" value="TreeGrafter"/>
</dbReference>
<organism evidence="2 3">
    <name type="scientific">Phlebotomus papatasi</name>
    <name type="common">Sandfly</name>
    <dbReference type="NCBI Taxonomy" id="29031"/>
    <lineage>
        <taxon>Eukaryota</taxon>
        <taxon>Metazoa</taxon>
        <taxon>Ecdysozoa</taxon>
        <taxon>Arthropoda</taxon>
        <taxon>Hexapoda</taxon>
        <taxon>Insecta</taxon>
        <taxon>Pterygota</taxon>
        <taxon>Neoptera</taxon>
        <taxon>Endopterygota</taxon>
        <taxon>Diptera</taxon>
        <taxon>Nematocera</taxon>
        <taxon>Psychodoidea</taxon>
        <taxon>Psychodidae</taxon>
        <taxon>Phlebotomus</taxon>
        <taxon>Phlebotomus</taxon>
    </lineage>
</organism>
<dbReference type="EnsemblMetazoa" id="PPAI005032-RA">
    <property type="protein sequence ID" value="PPAI005032-PA"/>
    <property type="gene ID" value="PPAI005032"/>
</dbReference>
<dbReference type="GO" id="GO:0031468">
    <property type="term" value="P:nuclear membrane reassembly"/>
    <property type="evidence" value="ECO:0007669"/>
    <property type="project" value="TreeGrafter"/>
</dbReference>
<dbReference type="PANTHER" id="PTHR23333:SF20">
    <property type="entry name" value="NSFL1 COFACTOR P47"/>
    <property type="match status" value="1"/>
</dbReference>
<feature type="region of interest" description="Disordered" evidence="1">
    <location>
        <begin position="1"/>
        <end position="71"/>
    </location>
</feature>
<feature type="region of interest" description="Disordered" evidence="1">
    <location>
        <begin position="193"/>
        <end position="222"/>
    </location>
</feature>
<dbReference type="FunFam" id="3.30.420.210:FF:000002">
    <property type="entry name" value="UBX domain-containing protein 1"/>
    <property type="match status" value="1"/>
</dbReference>
<protein>
    <submittedName>
        <fullName evidence="2">Uncharacterized protein</fullName>
    </submittedName>
</protein>
<dbReference type="VEuPathDB" id="VectorBase:PPAI005032"/>
<keyword evidence="3" id="KW-1185">Reference proteome</keyword>
<dbReference type="InterPro" id="IPR029071">
    <property type="entry name" value="Ubiquitin-like_domsf"/>
</dbReference>